<sequence length="106" mass="11690">MPLSRLSINTVVSLAATLLSSLTAVAVCLLLVITTAGSERQKIAPAKKTAAQSSVFTEAAARREQKFLECRYLAPKSSEDIKAKQRYRECLRRIAFDGDLPPDHRE</sequence>
<evidence type="ECO:0000313" key="3">
    <source>
        <dbReference type="Proteomes" id="UP000000491"/>
    </source>
</evidence>
<dbReference type="PATRIC" id="fig|579138.3.peg.1713"/>
<protein>
    <submittedName>
        <fullName evidence="2">Uncharacterized protein</fullName>
    </submittedName>
</protein>
<dbReference type="AlphaFoldDB" id="F8EW94"/>
<organism evidence="2 3">
    <name type="scientific">Zymomonas mobilis subsp. pomaceae (strain ATCC 29192 / DSM 22645 / JCM 10191 / CCUG 17912 / NBRC 13757 / NCIMB 11200 / NRRL B-4491 / Barker I)</name>
    <dbReference type="NCBI Taxonomy" id="579138"/>
    <lineage>
        <taxon>Bacteria</taxon>
        <taxon>Pseudomonadati</taxon>
        <taxon>Pseudomonadota</taxon>
        <taxon>Alphaproteobacteria</taxon>
        <taxon>Sphingomonadales</taxon>
        <taxon>Zymomonadaceae</taxon>
        <taxon>Zymomonas</taxon>
    </lineage>
</organism>
<gene>
    <name evidence="2" type="ordered locus">Zymop_1615</name>
</gene>
<dbReference type="KEGG" id="zmp:Zymop_1615"/>
<keyword evidence="1" id="KW-1133">Transmembrane helix</keyword>
<dbReference type="EMBL" id="CP002865">
    <property type="protein sequence ID" value="AEI38504.1"/>
    <property type="molecule type" value="Genomic_DNA"/>
</dbReference>
<feature type="transmembrane region" description="Helical" evidence="1">
    <location>
        <begin position="12"/>
        <end position="33"/>
    </location>
</feature>
<proteinExistence type="predicted"/>
<evidence type="ECO:0000313" key="2">
    <source>
        <dbReference type="EMBL" id="AEI38504.1"/>
    </source>
</evidence>
<name>F8EW94_ZYMMT</name>
<evidence type="ECO:0000256" key="1">
    <source>
        <dbReference type="SAM" id="Phobius"/>
    </source>
</evidence>
<accession>F8EW94</accession>
<reference evidence="2 3" key="1">
    <citation type="journal article" date="2011" name="J. Bacteriol.">
        <title>Genome sequence of the ethanol-producing Zymomonas mobilis subsp. pomaceae lectotype strain ATCC 29192.</title>
        <authorList>
            <person name="Kouvelis V.N."/>
            <person name="Davenport K.W."/>
            <person name="Brettin T.S."/>
            <person name="Bruce D."/>
            <person name="Detter C."/>
            <person name="Han C.S."/>
            <person name="Nolan M."/>
            <person name="Tapia R."/>
            <person name="Damoulaki A."/>
            <person name="Kyrpides N.C."/>
            <person name="Typas M.A."/>
            <person name="Pappas K.M."/>
        </authorList>
    </citation>
    <scope>NUCLEOTIDE SEQUENCE [LARGE SCALE GENOMIC DNA]</scope>
    <source>
        <strain evidence="3">ATCC 29192 / DSM 22645 / JCM 10191 / CCUG 17912 / NBRC 13757 / NCIMB 11200 / NRRL B-4491 / Barker I</strain>
    </source>
</reference>
<keyword evidence="1" id="KW-0812">Transmembrane</keyword>
<keyword evidence="1" id="KW-0472">Membrane</keyword>
<dbReference type="HOGENOM" id="CLU_2222255_0_0_5"/>
<dbReference type="RefSeq" id="WP_013934892.1">
    <property type="nucleotide sequence ID" value="NC_015709.1"/>
</dbReference>
<dbReference type="Proteomes" id="UP000000491">
    <property type="component" value="Chromosome"/>
</dbReference>